<gene>
    <name evidence="1" type="ORF">PFISCL1PPCAC_9309</name>
</gene>
<comment type="caution">
    <text evidence="1">The sequence shown here is derived from an EMBL/GenBank/DDBJ whole genome shotgun (WGS) entry which is preliminary data.</text>
</comment>
<dbReference type="Proteomes" id="UP001432322">
    <property type="component" value="Unassembled WGS sequence"/>
</dbReference>
<dbReference type="EMBL" id="BTSY01000003">
    <property type="protein sequence ID" value="GMT18012.1"/>
    <property type="molecule type" value="Genomic_DNA"/>
</dbReference>
<dbReference type="AlphaFoldDB" id="A0AAV5VIV3"/>
<accession>A0AAV5VIV3</accession>
<name>A0AAV5VIV3_9BILA</name>
<protein>
    <recommendedName>
        <fullName evidence="3">Secreted protein</fullName>
    </recommendedName>
</protein>
<evidence type="ECO:0000313" key="2">
    <source>
        <dbReference type="Proteomes" id="UP001432322"/>
    </source>
</evidence>
<feature type="non-terminal residue" evidence="1">
    <location>
        <position position="1"/>
    </location>
</feature>
<proteinExistence type="predicted"/>
<keyword evidence="2" id="KW-1185">Reference proteome</keyword>
<sequence length="82" mass="8422">AAAAAAAAAIFSSSLWIFCWSSSLSFSHSSFSIACSFLSSLISISVIADCRLSMSTGTVEVAEMGSTSSNASSSIGELLWEE</sequence>
<feature type="non-terminal residue" evidence="1">
    <location>
        <position position="82"/>
    </location>
</feature>
<organism evidence="1 2">
    <name type="scientific">Pristionchus fissidentatus</name>
    <dbReference type="NCBI Taxonomy" id="1538716"/>
    <lineage>
        <taxon>Eukaryota</taxon>
        <taxon>Metazoa</taxon>
        <taxon>Ecdysozoa</taxon>
        <taxon>Nematoda</taxon>
        <taxon>Chromadorea</taxon>
        <taxon>Rhabditida</taxon>
        <taxon>Rhabditina</taxon>
        <taxon>Diplogasteromorpha</taxon>
        <taxon>Diplogasteroidea</taxon>
        <taxon>Neodiplogasteridae</taxon>
        <taxon>Pristionchus</taxon>
    </lineage>
</organism>
<evidence type="ECO:0008006" key="3">
    <source>
        <dbReference type="Google" id="ProtNLM"/>
    </source>
</evidence>
<evidence type="ECO:0000313" key="1">
    <source>
        <dbReference type="EMBL" id="GMT18012.1"/>
    </source>
</evidence>
<reference evidence="1" key="1">
    <citation type="submission" date="2023-10" db="EMBL/GenBank/DDBJ databases">
        <title>Genome assembly of Pristionchus species.</title>
        <authorList>
            <person name="Yoshida K."/>
            <person name="Sommer R.J."/>
        </authorList>
    </citation>
    <scope>NUCLEOTIDE SEQUENCE</scope>
    <source>
        <strain evidence="1">RS5133</strain>
    </source>
</reference>